<name>A0A557XN24_9MYCO</name>
<comment type="caution">
    <text evidence="1">The sequence shown here is derived from an EMBL/GenBank/DDBJ whole genome shotgun (WGS) entry which is preliminary data.</text>
</comment>
<dbReference type="RefSeq" id="WP_145039506.1">
    <property type="nucleotide sequence ID" value="NZ_VMQU01000069.1"/>
</dbReference>
<dbReference type="EMBL" id="VMQU01000069">
    <property type="protein sequence ID" value="TVS87243.1"/>
    <property type="molecule type" value="Genomic_DNA"/>
</dbReference>
<accession>A0A557XN24</accession>
<gene>
    <name evidence="1" type="ORF">FPZ47_16365</name>
</gene>
<dbReference type="AlphaFoldDB" id="A0A557XN24"/>
<organism evidence="1 2">
    <name type="scientific">Mycobacterium helveticum</name>
    <dbReference type="NCBI Taxonomy" id="2592811"/>
    <lineage>
        <taxon>Bacteria</taxon>
        <taxon>Bacillati</taxon>
        <taxon>Actinomycetota</taxon>
        <taxon>Actinomycetes</taxon>
        <taxon>Mycobacteriales</taxon>
        <taxon>Mycobacteriaceae</taxon>
        <taxon>Mycobacterium</taxon>
    </lineage>
</organism>
<keyword evidence="2" id="KW-1185">Reference proteome</keyword>
<proteinExistence type="predicted"/>
<evidence type="ECO:0000313" key="2">
    <source>
        <dbReference type="Proteomes" id="UP000320513"/>
    </source>
</evidence>
<protein>
    <submittedName>
        <fullName evidence="1">Uncharacterized protein</fullName>
    </submittedName>
</protein>
<evidence type="ECO:0000313" key="1">
    <source>
        <dbReference type="EMBL" id="TVS87243.1"/>
    </source>
</evidence>
<reference evidence="1 2" key="1">
    <citation type="submission" date="2019-07" db="EMBL/GenBank/DDBJ databases">
        <title>New Mycobacterium species.</title>
        <authorList>
            <person name="Tortoli E."/>
            <person name="Ghielmetti G."/>
            <person name="Friedel U."/>
            <person name="Trovato A."/>
        </authorList>
    </citation>
    <scope>NUCLEOTIDE SEQUENCE [LARGE SCALE GENOMIC DNA]</scope>
    <source>
        <strain evidence="1 2">16-83</strain>
    </source>
</reference>
<dbReference type="Proteomes" id="UP000320513">
    <property type="component" value="Unassembled WGS sequence"/>
</dbReference>
<sequence length="134" mass="15013">MDWGCVGQMNLGMALWGALSGAETRLRKDHFDELLHLFVREFQRCGGLPLNPDRLRRHTVLYAAAMGVAWLLDAPALQLSRFGKALPGSRADPRIRDDESVRAPLQMLTNLLTLWERYRIGDLLNDALGDPGVC</sequence>